<reference evidence="1" key="1">
    <citation type="journal article" date="2014" name="Front. Microbiol.">
        <title>High frequency of phylogenetically diverse reductive dehalogenase-homologous genes in deep subseafloor sedimentary metagenomes.</title>
        <authorList>
            <person name="Kawai M."/>
            <person name="Futagami T."/>
            <person name="Toyoda A."/>
            <person name="Takaki Y."/>
            <person name="Nishi S."/>
            <person name="Hori S."/>
            <person name="Arai W."/>
            <person name="Tsubouchi T."/>
            <person name="Morono Y."/>
            <person name="Uchiyama I."/>
            <person name="Ito T."/>
            <person name="Fujiyama A."/>
            <person name="Inagaki F."/>
            <person name="Takami H."/>
        </authorList>
    </citation>
    <scope>NUCLEOTIDE SEQUENCE</scope>
    <source>
        <strain evidence="1">Expedition CK06-06</strain>
    </source>
</reference>
<accession>X0WCA3</accession>
<dbReference type="AlphaFoldDB" id="X0WCA3"/>
<name>X0WCA3_9ZZZZ</name>
<sequence length="66" mass="7604">GDWRFRIAINGWAPNVIRIEAKTDEGSGYLDEDLGWLLRNLKYYVPIDFEVRKGRSARSSTPCSWG</sequence>
<proteinExistence type="predicted"/>
<evidence type="ECO:0000313" key="1">
    <source>
        <dbReference type="EMBL" id="GAG20842.1"/>
    </source>
</evidence>
<protein>
    <submittedName>
        <fullName evidence="1">Uncharacterized protein</fullName>
    </submittedName>
</protein>
<feature type="non-terminal residue" evidence="1">
    <location>
        <position position="1"/>
    </location>
</feature>
<gene>
    <name evidence="1" type="ORF">S01H1_56729</name>
</gene>
<comment type="caution">
    <text evidence="1">The sequence shown here is derived from an EMBL/GenBank/DDBJ whole genome shotgun (WGS) entry which is preliminary data.</text>
</comment>
<organism evidence="1">
    <name type="scientific">marine sediment metagenome</name>
    <dbReference type="NCBI Taxonomy" id="412755"/>
    <lineage>
        <taxon>unclassified sequences</taxon>
        <taxon>metagenomes</taxon>
        <taxon>ecological metagenomes</taxon>
    </lineage>
</organism>
<dbReference type="EMBL" id="BARS01036956">
    <property type="protein sequence ID" value="GAG20842.1"/>
    <property type="molecule type" value="Genomic_DNA"/>
</dbReference>